<evidence type="ECO:0000313" key="3">
    <source>
        <dbReference type="Proteomes" id="UP001268864"/>
    </source>
</evidence>
<dbReference type="Proteomes" id="UP001268864">
    <property type="component" value="Unassembled WGS sequence"/>
</dbReference>
<proteinExistence type="predicted"/>
<evidence type="ECO:0000256" key="1">
    <source>
        <dbReference type="SAM" id="MobiDB-lite"/>
    </source>
</evidence>
<protein>
    <submittedName>
        <fullName evidence="2">Uncharacterized protein</fullName>
    </submittedName>
</protein>
<keyword evidence="3" id="KW-1185">Reference proteome</keyword>
<name>A0ABU2FV96_9EURY</name>
<gene>
    <name evidence="2" type="ORF">NDI86_21595</name>
</gene>
<feature type="compositionally biased region" description="Polar residues" evidence="1">
    <location>
        <begin position="24"/>
        <end position="43"/>
    </location>
</feature>
<sequence>MKRGNSAEKSAVGRWSAPDRASDQRSMSTDARTGQKTSGTNREFQFRDQHDEPAIIPDTWAQQAVHESGDGERFYAVEVRVGLRLEFTVDHTGQPIEGPHTDEPGIQTLYVSADGGRAVVIESTAVRSDADGVVPREDWASVLVEPAAEVGTVKAERRDAYRALVRELYEVDN</sequence>
<feature type="region of interest" description="Disordered" evidence="1">
    <location>
        <begin position="1"/>
        <end position="50"/>
    </location>
</feature>
<organism evidence="2 3">
    <name type="scientific">Haloarcula onubensis</name>
    <dbReference type="NCBI Taxonomy" id="2950539"/>
    <lineage>
        <taxon>Archaea</taxon>
        <taxon>Methanobacteriati</taxon>
        <taxon>Methanobacteriota</taxon>
        <taxon>Stenosarchaea group</taxon>
        <taxon>Halobacteria</taxon>
        <taxon>Halobacteriales</taxon>
        <taxon>Haloarculaceae</taxon>
        <taxon>Haloarcula</taxon>
    </lineage>
</organism>
<comment type="caution">
    <text evidence="2">The sequence shown here is derived from an EMBL/GenBank/DDBJ whole genome shotgun (WGS) entry which is preliminary data.</text>
</comment>
<dbReference type="EMBL" id="JAMQOS010000010">
    <property type="protein sequence ID" value="MDS0284699.1"/>
    <property type="molecule type" value="Genomic_DNA"/>
</dbReference>
<evidence type="ECO:0000313" key="2">
    <source>
        <dbReference type="EMBL" id="MDS0284699.1"/>
    </source>
</evidence>
<reference evidence="2 3" key="1">
    <citation type="submission" date="2022-06" db="EMBL/GenBank/DDBJ databases">
        <title>Halomicroarcula sp. a new haloarchaeum isolate from saline soil.</title>
        <authorList>
            <person name="Strakova D."/>
            <person name="Galisteo C."/>
            <person name="Sanchez-Porro C."/>
            <person name="Ventosa A."/>
        </authorList>
    </citation>
    <scope>NUCLEOTIDE SEQUENCE [LARGE SCALE GENOMIC DNA]</scope>
    <source>
        <strain evidence="2 3">S3CR25-11</strain>
    </source>
</reference>
<accession>A0ABU2FV96</accession>
<dbReference type="RefSeq" id="WP_310902365.1">
    <property type="nucleotide sequence ID" value="NZ_JAMQOS010000010.1"/>
</dbReference>